<evidence type="ECO:0000256" key="7">
    <source>
        <dbReference type="SAM" id="Phobius"/>
    </source>
</evidence>
<proteinExistence type="inferred from homology"/>
<evidence type="ECO:0000313" key="10">
    <source>
        <dbReference type="Proteomes" id="UP001156641"/>
    </source>
</evidence>
<feature type="domain" description="Cytochrome C biogenesis protein transmembrane" evidence="8">
    <location>
        <begin position="5"/>
        <end position="213"/>
    </location>
</feature>
<name>A0ABQ6A7L5_9PROT</name>
<comment type="caution">
    <text evidence="9">The sequence shown here is derived from an EMBL/GenBank/DDBJ whole genome shotgun (WGS) entry which is preliminary data.</text>
</comment>
<dbReference type="InterPro" id="IPR051790">
    <property type="entry name" value="Cytochrome_c-biogenesis_DsbD"/>
</dbReference>
<evidence type="ECO:0000256" key="4">
    <source>
        <dbReference type="ARBA" id="ARBA00022748"/>
    </source>
</evidence>
<evidence type="ECO:0000259" key="8">
    <source>
        <dbReference type="Pfam" id="PF02683"/>
    </source>
</evidence>
<evidence type="ECO:0000256" key="5">
    <source>
        <dbReference type="ARBA" id="ARBA00022989"/>
    </source>
</evidence>
<organism evidence="9 10">
    <name type="scientific">Acidocella aquatica</name>
    <dbReference type="NCBI Taxonomy" id="1922313"/>
    <lineage>
        <taxon>Bacteria</taxon>
        <taxon>Pseudomonadati</taxon>
        <taxon>Pseudomonadota</taxon>
        <taxon>Alphaproteobacteria</taxon>
        <taxon>Acetobacterales</taxon>
        <taxon>Acidocellaceae</taxon>
        <taxon>Acidocella</taxon>
    </lineage>
</organism>
<keyword evidence="10" id="KW-1185">Reference proteome</keyword>
<keyword evidence="4" id="KW-0201">Cytochrome c-type biogenesis</keyword>
<keyword evidence="5 7" id="KW-1133">Transmembrane helix</keyword>
<dbReference type="PANTHER" id="PTHR31272:SF9">
    <property type="entry name" value="BLL1027 PROTEIN"/>
    <property type="match status" value="1"/>
</dbReference>
<feature type="transmembrane region" description="Helical" evidence="7">
    <location>
        <begin position="199"/>
        <end position="216"/>
    </location>
</feature>
<comment type="similarity">
    <text evidence="2">Belongs to the DsbD family.</text>
</comment>
<feature type="transmembrane region" description="Helical" evidence="7">
    <location>
        <begin position="6"/>
        <end position="29"/>
    </location>
</feature>
<gene>
    <name evidence="9" type="ORF">GCM10010909_28750</name>
</gene>
<evidence type="ECO:0000256" key="6">
    <source>
        <dbReference type="ARBA" id="ARBA00023136"/>
    </source>
</evidence>
<feature type="transmembrane region" description="Helical" evidence="7">
    <location>
        <begin position="71"/>
        <end position="89"/>
    </location>
</feature>
<evidence type="ECO:0000256" key="2">
    <source>
        <dbReference type="ARBA" id="ARBA00006143"/>
    </source>
</evidence>
<dbReference type="Proteomes" id="UP001156641">
    <property type="component" value="Unassembled WGS sequence"/>
</dbReference>
<dbReference type="RefSeq" id="WP_284259037.1">
    <property type="nucleotide sequence ID" value="NZ_BSOS01000080.1"/>
</dbReference>
<sequence length="239" mass="23874">MLTAAFFALAAGLLSTLSPCVVPVLPLVLGGALSEHRAGPLALAGGVALSFKAIGLFAATLGFSLGLNLGAFRLLAAAMLLALGLLLLLPGAQTRLAVAAGPFGNWMNNRFSGGKGVGLRGQFGIGLLLGAIWTPCAGPTLGAASLMASQGKDLGHVALVMLMFGIGTALPLVGLGFLSRATLLGLRGRMLGAGSAGKMLLGGAMVAVSLLMITGLDHPLEAYLVQASPGWLSAATTQF</sequence>
<keyword evidence="6 7" id="KW-0472">Membrane</keyword>
<feature type="transmembrane region" description="Helical" evidence="7">
    <location>
        <begin position="125"/>
        <end position="148"/>
    </location>
</feature>
<evidence type="ECO:0000256" key="3">
    <source>
        <dbReference type="ARBA" id="ARBA00022692"/>
    </source>
</evidence>
<feature type="transmembrane region" description="Helical" evidence="7">
    <location>
        <begin position="154"/>
        <end position="178"/>
    </location>
</feature>
<feature type="transmembrane region" description="Helical" evidence="7">
    <location>
        <begin position="41"/>
        <end position="65"/>
    </location>
</feature>
<dbReference type="EMBL" id="BSOS01000080">
    <property type="protein sequence ID" value="GLR68194.1"/>
    <property type="molecule type" value="Genomic_DNA"/>
</dbReference>
<dbReference type="Pfam" id="PF02683">
    <property type="entry name" value="DsbD_TM"/>
    <property type="match status" value="1"/>
</dbReference>
<evidence type="ECO:0000313" key="9">
    <source>
        <dbReference type="EMBL" id="GLR68194.1"/>
    </source>
</evidence>
<dbReference type="InterPro" id="IPR003834">
    <property type="entry name" value="Cyt_c_assmbl_TM_dom"/>
</dbReference>
<protein>
    <submittedName>
        <fullName evidence="9">Cytochrome C biogenesis protein CcdA</fullName>
    </submittedName>
</protein>
<comment type="subcellular location">
    <subcellularLocation>
        <location evidence="1">Membrane</location>
        <topology evidence="1">Multi-pass membrane protein</topology>
    </subcellularLocation>
</comment>
<reference evidence="10" key="1">
    <citation type="journal article" date="2019" name="Int. J. Syst. Evol. Microbiol.">
        <title>The Global Catalogue of Microorganisms (GCM) 10K type strain sequencing project: providing services to taxonomists for standard genome sequencing and annotation.</title>
        <authorList>
            <consortium name="The Broad Institute Genomics Platform"/>
            <consortium name="The Broad Institute Genome Sequencing Center for Infectious Disease"/>
            <person name="Wu L."/>
            <person name="Ma J."/>
        </authorList>
    </citation>
    <scope>NUCLEOTIDE SEQUENCE [LARGE SCALE GENOMIC DNA]</scope>
    <source>
        <strain evidence="10">NBRC 112502</strain>
    </source>
</reference>
<evidence type="ECO:0000256" key="1">
    <source>
        <dbReference type="ARBA" id="ARBA00004141"/>
    </source>
</evidence>
<accession>A0ABQ6A7L5</accession>
<keyword evidence="3 7" id="KW-0812">Transmembrane</keyword>
<dbReference type="PANTHER" id="PTHR31272">
    <property type="entry name" value="CYTOCHROME C-TYPE BIOGENESIS PROTEIN HI_1454-RELATED"/>
    <property type="match status" value="1"/>
</dbReference>